<dbReference type="EC" id="2.7.13.3" evidence="2"/>
<keyword evidence="4 8" id="KW-0597">Phosphoprotein</keyword>
<feature type="domain" description="Response regulatory" evidence="10">
    <location>
        <begin position="2"/>
        <end position="120"/>
    </location>
</feature>
<evidence type="ECO:0000313" key="11">
    <source>
        <dbReference type="EMBL" id="BEP27985.1"/>
    </source>
</evidence>
<feature type="modified residue" description="4-aspartylphosphate" evidence="8">
    <location>
        <position position="53"/>
    </location>
</feature>
<dbReference type="KEGG" id="hprf:HLPR_03160"/>
<evidence type="ECO:0000256" key="8">
    <source>
        <dbReference type="PROSITE-ProRule" id="PRU00169"/>
    </source>
</evidence>
<gene>
    <name evidence="11" type="ORF">HLPR_03160</name>
</gene>
<accession>A0AAU9ENF7</accession>
<dbReference type="RefSeq" id="WP_338536342.1">
    <property type="nucleotide sequence ID" value="NZ_AP028654.1"/>
</dbReference>
<protein>
    <recommendedName>
        <fullName evidence="3">Stage 0 sporulation protein A homolog</fullName>
        <ecNumber evidence="2">2.7.13.3</ecNumber>
    </recommendedName>
</protein>
<keyword evidence="12" id="KW-1185">Reference proteome</keyword>
<dbReference type="PANTHER" id="PTHR43065:SF50">
    <property type="entry name" value="HISTIDINE KINASE"/>
    <property type="match status" value="1"/>
</dbReference>
<dbReference type="PROSITE" id="PS50109">
    <property type="entry name" value="HIS_KIN"/>
    <property type="match status" value="1"/>
</dbReference>
<reference evidence="11 12" key="1">
    <citation type="submission" date="2023-08" db="EMBL/GenBank/DDBJ databases">
        <title>Helicovermis profunda gen. nov., sp. nov., a novel mesophilic, fermentative bacterium within the Bacillota from a deep-sea hydrothermal vent chimney.</title>
        <authorList>
            <person name="Miyazaki U."/>
            <person name="Mizutani D."/>
            <person name="Hashimoto Y."/>
            <person name="Tame A."/>
            <person name="Sawayama S."/>
            <person name="Miyazaki J."/>
            <person name="Takai K."/>
            <person name="Nakagawa S."/>
        </authorList>
    </citation>
    <scope>NUCLEOTIDE SEQUENCE [LARGE SCALE GENOMIC DNA]</scope>
    <source>
        <strain evidence="11 12">S502</strain>
    </source>
</reference>
<dbReference type="InterPro" id="IPR001789">
    <property type="entry name" value="Sig_transdc_resp-reg_receiver"/>
</dbReference>
<dbReference type="InterPro" id="IPR036890">
    <property type="entry name" value="HATPase_C_sf"/>
</dbReference>
<dbReference type="SUPFAM" id="SSF47384">
    <property type="entry name" value="Homodimeric domain of signal transducing histidine kinase"/>
    <property type="match status" value="1"/>
</dbReference>
<dbReference type="SUPFAM" id="SSF55874">
    <property type="entry name" value="ATPase domain of HSP90 chaperone/DNA topoisomerase II/histidine kinase"/>
    <property type="match status" value="1"/>
</dbReference>
<sequence length="425" mass="48540">MKLIIVDDSKLIVEMVKNIINNSDIIIDIDTAENGEIAIQKIEKNFYDIIMLDIIMPKFSGIEVLEIISKKKYFTKLKVIMFSSLSGKDALKKCFKLGAFDYLTKPIDEDECVSRLKHAIDEQTMKNELEKSFCIMKDQNKELLHLNSELSEMKMQLLQKEQMASIGHLASGIAHEINNPMGFINSNLDMLGMYFNDIFKYYFKSQNSIKALVEEDDKILQIPIIEYLLSDESKYIFSDFSDLIKDTKEGIERVKEIVNALRSFSSVDELNEISEYELNSEIDSVLLMLAGKIRITCKIEKNYGNVGKFYAYSGLLNQAFFNIFTNAIDSIELKNLSKLGTIEIKTYKDEEYIYCEIKDNGIGMSENEVAQIFNPFFTTKDVGKGKGLGLSIVYETIVNKHKGSIEYECSKDLGCKALIKLPIEM</sequence>
<evidence type="ECO:0000313" key="12">
    <source>
        <dbReference type="Proteomes" id="UP001321786"/>
    </source>
</evidence>
<keyword evidence="5" id="KW-0808">Transferase</keyword>
<dbReference type="GO" id="GO:0000155">
    <property type="term" value="F:phosphorelay sensor kinase activity"/>
    <property type="evidence" value="ECO:0007669"/>
    <property type="project" value="InterPro"/>
</dbReference>
<comment type="catalytic activity">
    <reaction evidence="1">
        <text>ATP + protein L-histidine = ADP + protein N-phospho-L-histidine.</text>
        <dbReference type="EC" id="2.7.13.3"/>
    </reaction>
</comment>
<dbReference type="Proteomes" id="UP001321786">
    <property type="component" value="Chromosome"/>
</dbReference>
<evidence type="ECO:0000256" key="5">
    <source>
        <dbReference type="ARBA" id="ARBA00022777"/>
    </source>
</evidence>
<dbReference type="InterPro" id="IPR011006">
    <property type="entry name" value="CheY-like_superfamily"/>
</dbReference>
<comment type="function">
    <text evidence="7">May play the central regulatory role in sporulation. It may be an element of the effector pathway responsible for the activation of sporulation genes in response to nutritional stress. Spo0A may act in concert with spo0H (a sigma factor) to control the expression of some genes that are critical to the sporulation process.</text>
</comment>
<evidence type="ECO:0000256" key="6">
    <source>
        <dbReference type="ARBA" id="ARBA00023012"/>
    </source>
</evidence>
<dbReference type="SMART" id="SM00387">
    <property type="entry name" value="HATPase_c"/>
    <property type="match status" value="1"/>
</dbReference>
<evidence type="ECO:0000256" key="7">
    <source>
        <dbReference type="ARBA" id="ARBA00024867"/>
    </source>
</evidence>
<keyword evidence="5" id="KW-0418">Kinase</keyword>
<organism evidence="11 12">
    <name type="scientific">Helicovermis profundi</name>
    <dbReference type="NCBI Taxonomy" id="3065157"/>
    <lineage>
        <taxon>Bacteria</taxon>
        <taxon>Bacillati</taxon>
        <taxon>Bacillota</taxon>
        <taxon>Clostridia</taxon>
        <taxon>Helicovermis</taxon>
    </lineage>
</organism>
<dbReference type="Pfam" id="PF02518">
    <property type="entry name" value="HATPase_c"/>
    <property type="match status" value="1"/>
</dbReference>
<dbReference type="InterPro" id="IPR004358">
    <property type="entry name" value="Sig_transdc_His_kin-like_C"/>
</dbReference>
<evidence type="ECO:0000256" key="1">
    <source>
        <dbReference type="ARBA" id="ARBA00000085"/>
    </source>
</evidence>
<dbReference type="InterPro" id="IPR005467">
    <property type="entry name" value="His_kinase_dom"/>
</dbReference>
<evidence type="ECO:0000256" key="3">
    <source>
        <dbReference type="ARBA" id="ARBA00018672"/>
    </source>
</evidence>
<dbReference type="CDD" id="cd00082">
    <property type="entry name" value="HisKA"/>
    <property type="match status" value="1"/>
</dbReference>
<evidence type="ECO:0000259" key="9">
    <source>
        <dbReference type="PROSITE" id="PS50109"/>
    </source>
</evidence>
<dbReference type="InterPro" id="IPR036097">
    <property type="entry name" value="HisK_dim/P_sf"/>
</dbReference>
<keyword evidence="6" id="KW-0902">Two-component regulatory system</keyword>
<feature type="domain" description="Histidine kinase" evidence="9">
    <location>
        <begin position="172"/>
        <end position="425"/>
    </location>
</feature>
<dbReference type="EMBL" id="AP028654">
    <property type="protein sequence ID" value="BEP27985.1"/>
    <property type="molecule type" value="Genomic_DNA"/>
</dbReference>
<evidence type="ECO:0000256" key="2">
    <source>
        <dbReference type="ARBA" id="ARBA00012438"/>
    </source>
</evidence>
<dbReference type="AlphaFoldDB" id="A0AAU9ENF7"/>
<dbReference type="PRINTS" id="PR00344">
    <property type="entry name" value="BCTRLSENSOR"/>
</dbReference>
<dbReference type="Gene3D" id="3.30.565.10">
    <property type="entry name" value="Histidine kinase-like ATPase, C-terminal domain"/>
    <property type="match status" value="1"/>
</dbReference>
<dbReference type="SUPFAM" id="SSF52172">
    <property type="entry name" value="CheY-like"/>
    <property type="match status" value="1"/>
</dbReference>
<dbReference type="Gene3D" id="1.10.287.130">
    <property type="match status" value="1"/>
</dbReference>
<dbReference type="PANTHER" id="PTHR43065">
    <property type="entry name" value="SENSOR HISTIDINE KINASE"/>
    <property type="match status" value="1"/>
</dbReference>
<dbReference type="Gene3D" id="3.40.50.2300">
    <property type="match status" value="1"/>
</dbReference>
<evidence type="ECO:0000256" key="4">
    <source>
        <dbReference type="ARBA" id="ARBA00022553"/>
    </source>
</evidence>
<evidence type="ECO:0000259" key="10">
    <source>
        <dbReference type="PROSITE" id="PS50110"/>
    </source>
</evidence>
<dbReference type="InterPro" id="IPR003661">
    <property type="entry name" value="HisK_dim/P_dom"/>
</dbReference>
<dbReference type="Pfam" id="PF00072">
    <property type="entry name" value="Response_reg"/>
    <property type="match status" value="1"/>
</dbReference>
<name>A0AAU9ENF7_9FIRM</name>
<proteinExistence type="predicted"/>
<dbReference type="InterPro" id="IPR003594">
    <property type="entry name" value="HATPase_dom"/>
</dbReference>
<dbReference type="PROSITE" id="PS50110">
    <property type="entry name" value="RESPONSE_REGULATORY"/>
    <property type="match status" value="1"/>
</dbReference>
<dbReference type="SMART" id="SM00448">
    <property type="entry name" value="REC"/>
    <property type="match status" value="1"/>
</dbReference>